<proteinExistence type="predicted"/>
<sequence>MKKLLSALFFVLFVQLVNAENDNQSRMAVDEYIDWLTSVITLSDQQVAEIRELRRDYVNAVSGIAENNFQLRNEKQIQFWEKRNKQLDRESLITLGIIQITEYELGKVKEMLGFDDAQVADLKEKLNSYNKVLMGAKYIYDTNSQDFKDVEQMVYQRTYDAIEEICSESQKQRCGDMKGAILTKINNYIDGYIHYNTNSTIN</sequence>
<gene>
    <name evidence="2" type="ORF">KMW28_28260</name>
</gene>
<evidence type="ECO:0000313" key="2">
    <source>
        <dbReference type="EMBL" id="QWG04793.1"/>
    </source>
</evidence>
<feature type="signal peptide" evidence="1">
    <location>
        <begin position="1"/>
        <end position="19"/>
    </location>
</feature>
<dbReference type="AlphaFoldDB" id="A0AAX1NFB6"/>
<dbReference type="RefSeq" id="WP_169662505.1">
    <property type="nucleotide sequence ID" value="NZ_CP076133.1"/>
</dbReference>
<keyword evidence="3" id="KW-1185">Reference proteome</keyword>
<name>A0AAX1NFB6_9BACT</name>
<protein>
    <recommendedName>
        <fullName evidence="4">Lysozyme inhibitor LprI N-terminal domain-containing protein</fullName>
    </recommendedName>
</protein>
<evidence type="ECO:0000313" key="3">
    <source>
        <dbReference type="Proteomes" id="UP000678679"/>
    </source>
</evidence>
<organism evidence="2 3">
    <name type="scientific">Flammeovirga yaeyamensis</name>
    <dbReference type="NCBI Taxonomy" id="367791"/>
    <lineage>
        <taxon>Bacteria</taxon>
        <taxon>Pseudomonadati</taxon>
        <taxon>Bacteroidota</taxon>
        <taxon>Cytophagia</taxon>
        <taxon>Cytophagales</taxon>
        <taxon>Flammeovirgaceae</taxon>
        <taxon>Flammeovirga</taxon>
    </lineage>
</organism>
<reference evidence="2 3" key="1">
    <citation type="submission" date="2021-05" db="EMBL/GenBank/DDBJ databases">
        <title>Comparative genomic studies on the polysaccharide-degrading batcterial strains of the Flammeovirga genus.</title>
        <authorList>
            <person name="Zewei F."/>
            <person name="Zheng Z."/>
            <person name="Yu L."/>
            <person name="Ruyue G."/>
            <person name="Yanhong M."/>
            <person name="Yuanyuan C."/>
            <person name="Jingyan G."/>
            <person name="Wenjun H."/>
        </authorList>
    </citation>
    <scope>NUCLEOTIDE SEQUENCE [LARGE SCALE GENOMIC DNA]</scope>
    <source>
        <strain evidence="2 3">NBRC:100898</strain>
    </source>
</reference>
<dbReference type="KEGG" id="fya:KMW28_28260"/>
<feature type="chain" id="PRO_5043399056" description="Lysozyme inhibitor LprI N-terminal domain-containing protein" evidence="1">
    <location>
        <begin position="20"/>
        <end position="202"/>
    </location>
</feature>
<accession>A0AAX1NFB6</accession>
<keyword evidence="1" id="KW-0732">Signal</keyword>
<evidence type="ECO:0000256" key="1">
    <source>
        <dbReference type="SAM" id="SignalP"/>
    </source>
</evidence>
<evidence type="ECO:0008006" key="4">
    <source>
        <dbReference type="Google" id="ProtNLM"/>
    </source>
</evidence>
<dbReference type="EMBL" id="CP076133">
    <property type="protein sequence ID" value="QWG04793.1"/>
    <property type="molecule type" value="Genomic_DNA"/>
</dbReference>
<dbReference type="Proteomes" id="UP000678679">
    <property type="component" value="Chromosome 2"/>
</dbReference>